<keyword evidence="2" id="KW-1185">Reference proteome</keyword>
<gene>
    <name evidence="1" type="ORF">LENED_012182</name>
</gene>
<sequence length="68" mass="7682">MNVPNFGVQMSLVGLEWTVVQSELAHFSRGLSYYASYPAEVGQQVVSTGAYHVPEFECSLLLFRDLRR</sequence>
<dbReference type="Proteomes" id="UP000188533">
    <property type="component" value="Unassembled WGS sequence"/>
</dbReference>
<dbReference type="AlphaFoldDB" id="A0A1Q3ES12"/>
<evidence type="ECO:0000313" key="2">
    <source>
        <dbReference type="Proteomes" id="UP000188533"/>
    </source>
</evidence>
<evidence type="ECO:0000313" key="1">
    <source>
        <dbReference type="EMBL" id="GAW09962.1"/>
    </source>
</evidence>
<comment type="caution">
    <text evidence="1">The sequence shown here is derived from an EMBL/GenBank/DDBJ whole genome shotgun (WGS) entry which is preliminary data.</text>
</comment>
<accession>A0A1Q3ES12</accession>
<proteinExistence type="predicted"/>
<organism evidence="1 2">
    <name type="scientific">Lentinula edodes</name>
    <name type="common">Shiitake mushroom</name>
    <name type="synonym">Lentinus edodes</name>
    <dbReference type="NCBI Taxonomy" id="5353"/>
    <lineage>
        <taxon>Eukaryota</taxon>
        <taxon>Fungi</taxon>
        <taxon>Dikarya</taxon>
        <taxon>Basidiomycota</taxon>
        <taxon>Agaricomycotina</taxon>
        <taxon>Agaricomycetes</taxon>
        <taxon>Agaricomycetidae</taxon>
        <taxon>Agaricales</taxon>
        <taxon>Marasmiineae</taxon>
        <taxon>Omphalotaceae</taxon>
        <taxon>Lentinula</taxon>
    </lineage>
</organism>
<protein>
    <submittedName>
        <fullName evidence="1">Uncharacterized protein</fullName>
    </submittedName>
</protein>
<reference evidence="1 2" key="1">
    <citation type="submission" date="2016-08" db="EMBL/GenBank/DDBJ databases">
        <authorList>
            <consortium name="Lentinula edodes genome sequencing consortium"/>
            <person name="Sakamoto Y."/>
            <person name="Nakade K."/>
            <person name="Sato S."/>
            <person name="Yoshida Y."/>
            <person name="Miyazaki K."/>
            <person name="Natsume S."/>
            <person name="Konno N."/>
        </authorList>
    </citation>
    <scope>NUCLEOTIDE SEQUENCE [LARGE SCALE GENOMIC DNA]</scope>
    <source>
        <strain evidence="1 2">NBRC 111202</strain>
    </source>
</reference>
<name>A0A1Q3ES12_LENED</name>
<dbReference type="EMBL" id="BDGU01001490">
    <property type="protein sequence ID" value="GAW09962.1"/>
    <property type="molecule type" value="Genomic_DNA"/>
</dbReference>
<reference evidence="1 2" key="2">
    <citation type="submission" date="2017-02" db="EMBL/GenBank/DDBJ databases">
        <title>A genome survey and senescence transcriptome analysis in Lentinula edodes.</title>
        <authorList>
            <person name="Sakamoto Y."/>
            <person name="Nakade K."/>
            <person name="Sato S."/>
            <person name="Yoshida Y."/>
            <person name="Miyazaki K."/>
            <person name="Natsume S."/>
            <person name="Konno N."/>
        </authorList>
    </citation>
    <scope>NUCLEOTIDE SEQUENCE [LARGE SCALE GENOMIC DNA]</scope>
    <source>
        <strain evidence="1 2">NBRC 111202</strain>
    </source>
</reference>